<sequence length="70" mass="7727">MDVGDRNVVKDTAEPVDGLDRLVADDHDQPVGPSLDRRLKDVREQGAPRNVDESLPPSARRGDCHARQRG</sequence>
<reference evidence="2 3" key="1">
    <citation type="submission" date="2023-01" db="EMBL/GenBank/DDBJ databases">
        <title>Halorubrum ezzemoulense from Santa Pola, Spain.</title>
        <authorList>
            <person name="Feng Y."/>
            <person name="Louyakis A.S."/>
            <person name="Gogarten J.P."/>
        </authorList>
    </citation>
    <scope>NUCLEOTIDE SEQUENCE [LARGE SCALE GENOMIC DNA]</scope>
    <source>
        <strain evidence="2 3">AMM015</strain>
    </source>
</reference>
<accession>A0ABT4Z8G4</accession>
<feature type="compositionally biased region" description="Basic and acidic residues" evidence="1">
    <location>
        <begin position="1"/>
        <end position="52"/>
    </location>
</feature>
<dbReference type="RefSeq" id="WP_208613648.1">
    <property type="nucleotide sequence ID" value="NZ_FZNK01000011.1"/>
</dbReference>
<dbReference type="Proteomes" id="UP001210528">
    <property type="component" value="Unassembled WGS sequence"/>
</dbReference>
<proteinExistence type="predicted"/>
<evidence type="ECO:0000256" key="1">
    <source>
        <dbReference type="SAM" id="MobiDB-lite"/>
    </source>
</evidence>
<evidence type="ECO:0000313" key="2">
    <source>
        <dbReference type="EMBL" id="MDB2294375.1"/>
    </source>
</evidence>
<protein>
    <submittedName>
        <fullName evidence="2">Uncharacterized protein</fullName>
    </submittedName>
</protein>
<gene>
    <name evidence="2" type="ORF">PM085_19380</name>
</gene>
<keyword evidence="3" id="KW-1185">Reference proteome</keyword>
<feature type="compositionally biased region" description="Basic and acidic residues" evidence="1">
    <location>
        <begin position="60"/>
        <end position="70"/>
    </location>
</feature>
<dbReference type="EMBL" id="JAQLUK010000098">
    <property type="protein sequence ID" value="MDB2294375.1"/>
    <property type="molecule type" value="Genomic_DNA"/>
</dbReference>
<feature type="region of interest" description="Disordered" evidence="1">
    <location>
        <begin position="1"/>
        <end position="70"/>
    </location>
</feature>
<organism evidence="2 3">
    <name type="scientific">Halorubrum ezzemoulense</name>
    <name type="common">Halorubrum chaoviator</name>
    <dbReference type="NCBI Taxonomy" id="337243"/>
    <lineage>
        <taxon>Archaea</taxon>
        <taxon>Methanobacteriati</taxon>
        <taxon>Methanobacteriota</taxon>
        <taxon>Stenosarchaea group</taxon>
        <taxon>Halobacteria</taxon>
        <taxon>Halobacteriales</taxon>
        <taxon>Haloferacaceae</taxon>
        <taxon>Halorubrum</taxon>
    </lineage>
</organism>
<comment type="caution">
    <text evidence="2">The sequence shown here is derived from an EMBL/GenBank/DDBJ whole genome shotgun (WGS) entry which is preliminary data.</text>
</comment>
<evidence type="ECO:0000313" key="3">
    <source>
        <dbReference type="Proteomes" id="UP001210528"/>
    </source>
</evidence>
<name>A0ABT4Z8G4_HALEZ</name>